<evidence type="ECO:0000313" key="1">
    <source>
        <dbReference type="EMBL" id="KIM47260.1"/>
    </source>
</evidence>
<dbReference type="HOGENOM" id="CLU_1749890_0_0_1"/>
<accession>A0A0C3CEQ6</accession>
<reference evidence="2" key="2">
    <citation type="submission" date="2015-01" db="EMBL/GenBank/DDBJ databases">
        <title>Evolutionary Origins and Diversification of the Mycorrhizal Mutualists.</title>
        <authorList>
            <consortium name="DOE Joint Genome Institute"/>
            <consortium name="Mycorrhizal Genomics Consortium"/>
            <person name="Kohler A."/>
            <person name="Kuo A."/>
            <person name="Nagy L.G."/>
            <person name="Floudas D."/>
            <person name="Copeland A."/>
            <person name="Barry K.W."/>
            <person name="Cichocki N."/>
            <person name="Veneault-Fourrey C."/>
            <person name="LaButti K."/>
            <person name="Lindquist E.A."/>
            <person name="Lipzen A."/>
            <person name="Lundell T."/>
            <person name="Morin E."/>
            <person name="Murat C."/>
            <person name="Riley R."/>
            <person name="Ohm R."/>
            <person name="Sun H."/>
            <person name="Tunlid A."/>
            <person name="Henrissat B."/>
            <person name="Grigoriev I.V."/>
            <person name="Hibbett D.S."/>
            <person name="Martin F."/>
        </authorList>
    </citation>
    <scope>NUCLEOTIDE SEQUENCE [LARGE SCALE GENOMIC DNA]</scope>
    <source>
        <strain evidence="2">h7</strain>
    </source>
</reference>
<protein>
    <submittedName>
        <fullName evidence="1">Uncharacterized protein</fullName>
    </submittedName>
</protein>
<dbReference type="Proteomes" id="UP000053424">
    <property type="component" value="Unassembled WGS sequence"/>
</dbReference>
<sequence>MSTPYSSSGYYCDCAKMANDVKHNPMRYLEFREMLRCWELRGQGDCPPQSNTIFRLPGNAAVPSRSAKLVVLGYLRHDTYFAFREMLSDNRLLSDLVRPTPPRNSVLREMLHRHYLWTCRHRCCPRHVIDMDLPKVIPVWKLGANLLVV</sequence>
<evidence type="ECO:0000313" key="2">
    <source>
        <dbReference type="Proteomes" id="UP000053424"/>
    </source>
</evidence>
<dbReference type="EMBL" id="KN831770">
    <property type="protein sequence ID" value="KIM47260.1"/>
    <property type="molecule type" value="Genomic_DNA"/>
</dbReference>
<organism evidence="1 2">
    <name type="scientific">Hebeloma cylindrosporum</name>
    <dbReference type="NCBI Taxonomy" id="76867"/>
    <lineage>
        <taxon>Eukaryota</taxon>
        <taxon>Fungi</taxon>
        <taxon>Dikarya</taxon>
        <taxon>Basidiomycota</taxon>
        <taxon>Agaricomycotina</taxon>
        <taxon>Agaricomycetes</taxon>
        <taxon>Agaricomycetidae</taxon>
        <taxon>Agaricales</taxon>
        <taxon>Agaricineae</taxon>
        <taxon>Hymenogastraceae</taxon>
        <taxon>Hebeloma</taxon>
    </lineage>
</organism>
<gene>
    <name evidence="1" type="ORF">M413DRAFT_440727</name>
</gene>
<keyword evidence="2" id="KW-1185">Reference proteome</keyword>
<proteinExistence type="predicted"/>
<dbReference type="AlphaFoldDB" id="A0A0C3CEQ6"/>
<name>A0A0C3CEQ6_HEBCY</name>
<reference evidence="1 2" key="1">
    <citation type="submission" date="2014-04" db="EMBL/GenBank/DDBJ databases">
        <authorList>
            <consortium name="DOE Joint Genome Institute"/>
            <person name="Kuo A."/>
            <person name="Gay G."/>
            <person name="Dore J."/>
            <person name="Kohler A."/>
            <person name="Nagy L.G."/>
            <person name="Floudas D."/>
            <person name="Copeland A."/>
            <person name="Barry K.W."/>
            <person name="Cichocki N."/>
            <person name="Veneault-Fourrey C."/>
            <person name="LaButti K."/>
            <person name="Lindquist E.A."/>
            <person name="Lipzen A."/>
            <person name="Lundell T."/>
            <person name="Morin E."/>
            <person name="Murat C."/>
            <person name="Sun H."/>
            <person name="Tunlid A."/>
            <person name="Henrissat B."/>
            <person name="Grigoriev I.V."/>
            <person name="Hibbett D.S."/>
            <person name="Martin F."/>
            <person name="Nordberg H.P."/>
            <person name="Cantor M.N."/>
            <person name="Hua S.X."/>
        </authorList>
    </citation>
    <scope>NUCLEOTIDE SEQUENCE [LARGE SCALE GENOMIC DNA]</scope>
    <source>
        <strain evidence="2">h7</strain>
    </source>
</reference>